<organism evidence="1 2">
    <name type="scientific">Edaphosphingomonas laterariae</name>
    <dbReference type="NCBI Taxonomy" id="861865"/>
    <lineage>
        <taxon>Bacteria</taxon>
        <taxon>Pseudomonadati</taxon>
        <taxon>Pseudomonadota</taxon>
        <taxon>Alphaproteobacteria</taxon>
        <taxon>Sphingomonadales</taxon>
        <taxon>Rhizorhabdaceae</taxon>
        <taxon>Edaphosphingomonas</taxon>
    </lineage>
</organism>
<reference evidence="2" key="1">
    <citation type="submission" date="2017-06" db="EMBL/GenBank/DDBJ databases">
        <authorList>
            <person name="Varghese N."/>
            <person name="Submissions S."/>
        </authorList>
    </citation>
    <scope>NUCLEOTIDE SEQUENCE [LARGE SCALE GENOMIC DNA]</scope>
    <source>
        <strain evidence="2">LNB2</strain>
    </source>
</reference>
<dbReference type="EMBL" id="FZOS01000003">
    <property type="protein sequence ID" value="SNS23715.1"/>
    <property type="molecule type" value="Genomic_DNA"/>
</dbReference>
<sequence>MAPGLRRDGAVNSGKRFVTLHLTKIAVGCSSLDILDERIAARAGGGTVAIHTRYRPKRAEELVGGSLYWIIAHRLVARQAILGFEEAEGGRCIIRVAARLIPVRARPKRAHQGWRYLEAKDAPDDFGDGGDTDISAMPKALADELSALSLI</sequence>
<evidence type="ECO:0000313" key="2">
    <source>
        <dbReference type="Proteomes" id="UP000198281"/>
    </source>
</evidence>
<dbReference type="Pfam" id="PF07370">
    <property type="entry name" value="DUF1489"/>
    <property type="match status" value="1"/>
</dbReference>
<gene>
    <name evidence="1" type="ORF">SAMN06295912_10345</name>
</gene>
<dbReference type="OrthoDB" id="9798292at2"/>
<name>A0A239CU29_9SPHN</name>
<dbReference type="Proteomes" id="UP000198281">
    <property type="component" value="Unassembled WGS sequence"/>
</dbReference>
<dbReference type="RefSeq" id="WP_089218349.1">
    <property type="nucleotide sequence ID" value="NZ_FZOS01000003.1"/>
</dbReference>
<dbReference type="PIRSF" id="PIRSF032025">
    <property type="entry name" value="UCP032025"/>
    <property type="match status" value="1"/>
</dbReference>
<dbReference type="AlphaFoldDB" id="A0A239CU29"/>
<accession>A0A239CU29</accession>
<dbReference type="InterPro" id="IPR008320">
    <property type="entry name" value="UCP032025"/>
</dbReference>
<keyword evidence="2" id="KW-1185">Reference proteome</keyword>
<protein>
    <recommendedName>
        <fullName evidence="3">DUF1489 domain-containing protein</fullName>
    </recommendedName>
</protein>
<proteinExistence type="predicted"/>
<evidence type="ECO:0008006" key="3">
    <source>
        <dbReference type="Google" id="ProtNLM"/>
    </source>
</evidence>
<evidence type="ECO:0000313" key="1">
    <source>
        <dbReference type="EMBL" id="SNS23715.1"/>
    </source>
</evidence>